<feature type="domain" description="Cytochrome b561 bacterial/Ni-hydrogenase" evidence="7">
    <location>
        <begin position="12"/>
        <end position="165"/>
    </location>
</feature>
<evidence type="ECO:0000313" key="8">
    <source>
        <dbReference type="EMBL" id="GGI70552.1"/>
    </source>
</evidence>
<dbReference type="InterPro" id="IPR016174">
    <property type="entry name" value="Di-haem_cyt_TM"/>
</dbReference>
<keyword evidence="3 6" id="KW-0812">Transmembrane</keyword>
<accession>A0A917JID1</accession>
<reference evidence="8" key="1">
    <citation type="journal article" date="2014" name="Int. J. Syst. Evol. Microbiol.">
        <title>Complete genome sequence of Corynebacterium casei LMG S-19264T (=DSM 44701T), isolated from a smear-ripened cheese.</title>
        <authorList>
            <consortium name="US DOE Joint Genome Institute (JGI-PGF)"/>
            <person name="Walter F."/>
            <person name="Albersmeier A."/>
            <person name="Kalinowski J."/>
            <person name="Ruckert C."/>
        </authorList>
    </citation>
    <scope>NUCLEOTIDE SEQUENCE</scope>
    <source>
        <strain evidence="8">JCM 30804</strain>
    </source>
</reference>
<feature type="transmembrane region" description="Helical" evidence="6">
    <location>
        <begin position="143"/>
        <end position="167"/>
    </location>
</feature>
<dbReference type="GO" id="GO:0009055">
    <property type="term" value="F:electron transfer activity"/>
    <property type="evidence" value="ECO:0007669"/>
    <property type="project" value="InterPro"/>
</dbReference>
<gene>
    <name evidence="8" type="ORF">GCM10009332_04800</name>
</gene>
<comment type="caution">
    <text evidence="8">The sequence shown here is derived from an EMBL/GenBank/DDBJ whole genome shotgun (WGS) entry which is preliminary data.</text>
</comment>
<dbReference type="SUPFAM" id="SSF81342">
    <property type="entry name" value="Transmembrane di-heme cytochromes"/>
    <property type="match status" value="1"/>
</dbReference>
<evidence type="ECO:0000256" key="1">
    <source>
        <dbReference type="ARBA" id="ARBA00004651"/>
    </source>
</evidence>
<dbReference type="GO" id="GO:0022904">
    <property type="term" value="P:respiratory electron transport chain"/>
    <property type="evidence" value="ECO:0007669"/>
    <property type="project" value="InterPro"/>
</dbReference>
<evidence type="ECO:0000256" key="3">
    <source>
        <dbReference type="ARBA" id="ARBA00022692"/>
    </source>
</evidence>
<keyword evidence="9" id="KW-1185">Reference proteome</keyword>
<reference evidence="8" key="2">
    <citation type="submission" date="2020-09" db="EMBL/GenBank/DDBJ databases">
        <authorList>
            <person name="Sun Q."/>
            <person name="Ohkuma M."/>
        </authorList>
    </citation>
    <scope>NUCLEOTIDE SEQUENCE</scope>
    <source>
        <strain evidence="8">JCM 30804</strain>
    </source>
</reference>
<feature type="transmembrane region" description="Helical" evidence="6">
    <location>
        <begin position="12"/>
        <end position="37"/>
    </location>
</feature>
<feature type="transmembrane region" description="Helical" evidence="6">
    <location>
        <begin position="49"/>
        <end position="68"/>
    </location>
</feature>
<organism evidence="8 9">
    <name type="scientific">Shewanella gelidii</name>
    <dbReference type="NCBI Taxonomy" id="1642821"/>
    <lineage>
        <taxon>Bacteria</taxon>
        <taxon>Pseudomonadati</taxon>
        <taxon>Pseudomonadota</taxon>
        <taxon>Gammaproteobacteria</taxon>
        <taxon>Alteromonadales</taxon>
        <taxon>Shewanellaceae</taxon>
        <taxon>Shewanella</taxon>
    </lineage>
</organism>
<proteinExistence type="predicted"/>
<evidence type="ECO:0000256" key="4">
    <source>
        <dbReference type="ARBA" id="ARBA00022989"/>
    </source>
</evidence>
<dbReference type="GO" id="GO:0005886">
    <property type="term" value="C:plasma membrane"/>
    <property type="evidence" value="ECO:0007669"/>
    <property type="project" value="UniProtKB-SubCell"/>
</dbReference>
<evidence type="ECO:0000256" key="6">
    <source>
        <dbReference type="SAM" id="Phobius"/>
    </source>
</evidence>
<dbReference type="InterPro" id="IPR011577">
    <property type="entry name" value="Cyt_b561_bac/Ni-Hgenase"/>
</dbReference>
<dbReference type="AlphaFoldDB" id="A0A917JID1"/>
<dbReference type="Proteomes" id="UP000613743">
    <property type="component" value="Unassembled WGS sequence"/>
</dbReference>
<feature type="transmembrane region" description="Helical" evidence="6">
    <location>
        <begin position="105"/>
        <end position="131"/>
    </location>
</feature>
<name>A0A917JID1_9GAMM</name>
<evidence type="ECO:0000259" key="7">
    <source>
        <dbReference type="Pfam" id="PF01292"/>
    </source>
</evidence>
<evidence type="ECO:0000313" key="9">
    <source>
        <dbReference type="Proteomes" id="UP000613743"/>
    </source>
</evidence>
<dbReference type="Pfam" id="PF01292">
    <property type="entry name" value="Ni_hydr_CYTB"/>
    <property type="match status" value="1"/>
</dbReference>
<dbReference type="EMBL" id="BMPZ01000001">
    <property type="protein sequence ID" value="GGI70552.1"/>
    <property type="molecule type" value="Genomic_DNA"/>
</dbReference>
<evidence type="ECO:0000256" key="5">
    <source>
        <dbReference type="ARBA" id="ARBA00023136"/>
    </source>
</evidence>
<comment type="subcellular location">
    <subcellularLocation>
        <location evidence="1">Cell membrane</location>
        <topology evidence="1">Multi-pass membrane protein</topology>
    </subcellularLocation>
</comment>
<sequence length="172" mass="19292">MVRVWLNRLSELQHLALLLLTSYLIITSNWILIGRALRDNASIWDTSHVYLGLVTAVLSTTFLIRNCIRGKWRQYFTWLAGDFSQVKQDIIGCAKGKIPVAGGKGLYSVLEGIGMLLLFATGLTGTFWFLAQGTADAMLWRGYHVAFAQGFIGFLILHFICACLHVADFIRH</sequence>
<keyword evidence="2" id="KW-1003">Cell membrane</keyword>
<dbReference type="RefSeq" id="WP_188917455.1">
    <property type="nucleotide sequence ID" value="NZ_BMPZ01000001.1"/>
</dbReference>
<evidence type="ECO:0000256" key="2">
    <source>
        <dbReference type="ARBA" id="ARBA00022475"/>
    </source>
</evidence>
<protein>
    <submittedName>
        <fullName evidence="8">Cytochrome b561</fullName>
    </submittedName>
</protein>
<keyword evidence="5 6" id="KW-0472">Membrane</keyword>
<keyword evidence="4 6" id="KW-1133">Transmembrane helix</keyword>